<dbReference type="Proteomes" id="UP000460272">
    <property type="component" value="Unassembled WGS sequence"/>
</dbReference>
<evidence type="ECO:0000313" key="2">
    <source>
        <dbReference type="Proteomes" id="UP000460272"/>
    </source>
</evidence>
<protein>
    <submittedName>
        <fullName evidence="1">Uncharacterized protein</fullName>
    </submittedName>
</protein>
<dbReference type="RefSeq" id="WP_145852676.1">
    <property type="nucleotide sequence ID" value="NZ_RPFW01000002.1"/>
</dbReference>
<dbReference type="OrthoDB" id="569698at2"/>
<gene>
    <name evidence="1" type="ORF">EAS64_10085</name>
</gene>
<dbReference type="Pfam" id="PF22523">
    <property type="entry name" value="DUF6999"/>
    <property type="match status" value="1"/>
</dbReference>
<organism evidence="1 2">
    <name type="scientific">Trebonia kvetii</name>
    <dbReference type="NCBI Taxonomy" id="2480626"/>
    <lineage>
        <taxon>Bacteria</taxon>
        <taxon>Bacillati</taxon>
        <taxon>Actinomycetota</taxon>
        <taxon>Actinomycetes</taxon>
        <taxon>Streptosporangiales</taxon>
        <taxon>Treboniaceae</taxon>
        <taxon>Trebonia</taxon>
    </lineage>
</organism>
<keyword evidence="2" id="KW-1185">Reference proteome</keyword>
<dbReference type="InterPro" id="IPR054268">
    <property type="entry name" value="DUF6999"/>
</dbReference>
<reference evidence="1 2" key="1">
    <citation type="submission" date="2018-11" db="EMBL/GenBank/DDBJ databases">
        <title>Trebonia kvetii gen.nov., sp.nov., a novel acidophilic actinobacterium, and proposal of the new actinobacterial family Treboniaceae fam. nov.</title>
        <authorList>
            <person name="Rapoport D."/>
            <person name="Sagova-Mareckova M."/>
            <person name="Sedlacek I."/>
            <person name="Provaznik J."/>
            <person name="Kralova S."/>
            <person name="Pavlinic D."/>
            <person name="Benes V."/>
            <person name="Kopecky J."/>
        </authorList>
    </citation>
    <scope>NUCLEOTIDE SEQUENCE [LARGE SCALE GENOMIC DNA]</scope>
    <source>
        <strain evidence="1 2">15Tr583</strain>
    </source>
</reference>
<proteinExistence type="predicted"/>
<comment type="caution">
    <text evidence="1">The sequence shown here is derived from an EMBL/GenBank/DDBJ whole genome shotgun (WGS) entry which is preliminary data.</text>
</comment>
<dbReference type="EMBL" id="RPFW01000002">
    <property type="protein sequence ID" value="TVZ04970.1"/>
    <property type="molecule type" value="Genomic_DNA"/>
</dbReference>
<accession>A0A6P2C1D7</accession>
<evidence type="ECO:0000313" key="1">
    <source>
        <dbReference type="EMBL" id="TVZ04970.1"/>
    </source>
</evidence>
<sequence length="285" mass="31591">MSELAALSLWPVMTADPAIPMDPATLRLVISDQRRPSRALLYPWIRVASRVAVTLIVVGKRLCPVRFAAHATMDRLCLWFLRRFVSPAAVSLLIRHFVVETNLLNFCARNARLPGAAAVGLRPVTLADLGDRAVIEHDLNVYRVLSALGSARGPARPRDDLDFSMLEVPEIDPEPGTRRLLNLDIQTALCLMNIPFAFCLTPAEYRRAVHSLRLDTSLLTVLAALTGDDAFFRWRATLPPVRVDSNVDVPATVYEHALICEFALARLCRLRDSAAGSHLSPLNDR</sequence>
<name>A0A6P2C1D7_9ACTN</name>
<dbReference type="AlphaFoldDB" id="A0A6P2C1D7"/>